<evidence type="ECO:0000259" key="3">
    <source>
        <dbReference type="Pfam" id="PF04426"/>
    </source>
</evidence>
<dbReference type="Pfam" id="PF04425">
    <property type="entry name" value="Bul1_N"/>
    <property type="match status" value="1"/>
</dbReference>
<dbReference type="InterPro" id="IPR022794">
    <property type="entry name" value="Bul1_C"/>
</dbReference>
<organism evidence="4 5">
    <name type="scientific">Candida viswanathii</name>
    <dbReference type="NCBI Taxonomy" id="5486"/>
    <lineage>
        <taxon>Eukaryota</taxon>
        <taxon>Fungi</taxon>
        <taxon>Dikarya</taxon>
        <taxon>Ascomycota</taxon>
        <taxon>Saccharomycotina</taxon>
        <taxon>Pichiomycetes</taxon>
        <taxon>Debaryomycetaceae</taxon>
        <taxon>Candida/Lodderomyces clade</taxon>
        <taxon>Candida</taxon>
    </lineage>
</organism>
<dbReference type="InterPro" id="IPR007519">
    <property type="entry name" value="Bul1_N"/>
</dbReference>
<comment type="caution">
    <text evidence="4">The sequence shown here is derived from an EMBL/GenBank/DDBJ whole genome shotgun (WGS) entry which is preliminary data.</text>
</comment>
<dbReference type="EMBL" id="QLNQ01000026">
    <property type="protein sequence ID" value="RCK61079.1"/>
    <property type="molecule type" value="Genomic_DNA"/>
</dbReference>
<gene>
    <name evidence="4" type="primary">BUL2_0</name>
    <name evidence="4" type="ORF">Cantr_08699</name>
</gene>
<sequence length="734" mass="83325">MPTTLFSRSSTMCDNEPQPPNEDELINNILPSYHMFQSTVSKNLQPTNENYSIDPPTYEMTPITSETPSLLTPSGIQSPVNEPNDDNYFTEDGDLEAATFNQESEDMWKNSILANAHKLPNLTHKKNPKSEALHISIQVTETVCQAGIKPILMDPSNKEFKQGDYVHGYVTIKNTSSDPIPFDMVYVVFEGTFTNLDSPTGVVNVDEPSVRFKFLTMLDLFASWSYANIDRLVTDNGDPHDWCNGETDPYDNALLSIDVKRMFQPNVTYKRFFTFKIPEKLLDTACDQYNLPLHTEIPPTLGMDRNSFPPSLLLANQHLIVKDLSFLDSYLSYSVDARIIGKASDYKFPVKKDQYVVAKEVFCPIRVVPKPNLEMQYNRKALAQEADLYYRAFVDSVVTKVEYGNELMNQKPGYSGAGNVLRPSLSPMMSQDSVKLRQLYDVADDTIKNNLHRGKDQCDEDIYQCLIPYKKKSITGSTKHLGVISLATIKDTYKIKYTPPTRFGPPPAPTDTEVVVPLELNYFTESPTSTKTIPDIKTIDVEIVSLSIRSRKHPIPIEFTTEMLFSEKEIDIKKNKPANFDLIVTAQFNNYLNEFHKLIKGIGNETLRLETRMYQDVKCLATLKTKYINLPVSNLIYETNTQDGMGATSLVKNLPWVEEQTERGQLYTKKFSIRMNLNNCSSKSNDHPLKGLDKITLVPNFQSCYVCRAYYLKIAVRLNHGDSLVVNVPLSVYR</sequence>
<feature type="domain" description="Bul1 N-terminal" evidence="2">
    <location>
        <begin position="19"/>
        <end position="410"/>
    </location>
</feature>
<proteinExistence type="predicted"/>
<keyword evidence="5" id="KW-1185">Reference proteome</keyword>
<keyword evidence="4" id="KW-0436">Ligase</keyword>
<dbReference type="Pfam" id="PF04426">
    <property type="entry name" value="Bul1_C"/>
    <property type="match status" value="1"/>
</dbReference>
<evidence type="ECO:0000256" key="1">
    <source>
        <dbReference type="SAM" id="MobiDB-lite"/>
    </source>
</evidence>
<feature type="compositionally biased region" description="Polar residues" evidence="1">
    <location>
        <begin position="1"/>
        <end position="13"/>
    </location>
</feature>
<name>A0A367Y621_9ASCO</name>
<feature type="region of interest" description="Disordered" evidence="1">
    <location>
        <begin position="1"/>
        <end position="20"/>
    </location>
</feature>
<feature type="domain" description="Bul1 C-terminal" evidence="3">
    <location>
        <begin position="516"/>
        <end position="732"/>
    </location>
</feature>
<dbReference type="PANTHER" id="PTHR31904">
    <property type="entry name" value="BYPASS OF STOP CODON PROTEIN 5-RELATED"/>
    <property type="match status" value="1"/>
</dbReference>
<reference evidence="4 5" key="1">
    <citation type="submission" date="2018-06" db="EMBL/GenBank/DDBJ databases">
        <title>Whole genome sequencing of Candida tropicalis (genome annotated by CSBL at Korea University).</title>
        <authorList>
            <person name="Ahn J."/>
        </authorList>
    </citation>
    <scope>NUCLEOTIDE SEQUENCE [LARGE SCALE GENOMIC DNA]</scope>
    <source>
        <strain evidence="4 5">ATCC 20962</strain>
    </source>
</reference>
<accession>A0A367Y621</accession>
<evidence type="ECO:0000313" key="5">
    <source>
        <dbReference type="Proteomes" id="UP000253472"/>
    </source>
</evidence>
<dbReference type="GO" id="GO:0016874">
    <property type="term" value="F:ligase activity"/>
    <property type="evidence" value="ECO:0007669"/>
    <property type="project" value="UniProtKB-KW"/>
</dbReference>
<dbReference type="AlphaFoldDB" id="A0A367Y621"/>
<evidence type="ECO:0000259" key="2">
    <source>
        <dbReference type="Pfam" id="PF04425"/>
    </source>
</evidence>
<dbReference type="OrthoDB" id="420195at2759"/>
<evidence type="ECO:0000313" key="4">
    <source>
        <dbReference type="EMBL" id="RCK61079.1"/>
    </source>
</evidence>
<dbReference type="Proteomes" id="UP000253472">
    <property type="component" value="Unassembled WGS sequence"/>
</dbReference>
<dbReference type="STRING" id="5486.A0A367Y621"/>
<dbReference type="PANTHER" id="PTHR31904:SF1">
    <property type="entry name" value="BYPASS OF STOP CODON PROTEIN 5-RELATED"/>
    <property type="match status" value="1"/>
</dbReference>
<protein>
    <submittedName>
        <fullName evidence="4">Ubiquitin ligase-binding protein BUL2</fullName>
    </submittedName>
</protein>
<dbReference type="InterPro" id="IPR039634">
    <property type="entry name" value="Bul1-like"/>
</dbReference>